<dbReference type="PANTHER" id="PTHR37831">
    <property type="entry name" value="D-RIBOSE PYRANASE"/>
    <property type="match status" value="1"/>
</dbReference>
<comment type="subcellular location">
    <subcellularLocation>
        <location evidence="6">Cytoplasm</location>
    </subcellularLocation>
</comment>
<dbReference type="GO" id="GO:0005829">
    <property type="term" value="C:cytosol"/>
    <property type="evidence" value="ECO:0007669"/>
    <property type="project" value="TreeGrafter"/>
</dbReference>
<dbReference type="GO" id="GO:0016872">
    <property type="term" value="F:intramolecular lyase activity"/>
    <property type="evidence" value="ECO:0007669"/>
    <property type="project" value="UniProtKB-UniRule"/>
</dbReference>
<dbReference type="SUPFAM" id="SSF102546">
    <property type="entry name" value="RbsD-like"/>
    <property type="match status" value="1"/>
</dbReference>
<dbReference type="Pfam" id="PF05025">
    <property type="entry name" value="RbsD_FucU"/>
    <property type="match status" value="1"/>
</dbReference>
<proteinExistence type="inferred from homology"/>
<organism evidence="7 8">
    <name type="scientific">Corynebacterium testudinoris</name>
    <dbReference type="NCBI Taxonomy" id="136857"/>
    <lineage>
        <taxon>Bacteria</taxon>
        <taxon>Bacillati</taxon>
        <taxon>Actinomycetota</taxon>
        <taxon>Actinomycetes</taxon>
        <taxon>Mycobacteriales</taxon>
        <taxon>Corynebacteriaceae</taxon>
        <taxon>Corynebacterium</taxon>
    </lineage>
</organism>
<dbReference type="PANTHER" id="PTHR37831:SF1">
    <property type="entry name" value="D-RIBOSE PYRANASE"/>
    <property type="match status" value="1"/>
</dbReference>
<feature type="binding site" evidence="6">
    <location>
        <begin position="113"/>
        <end position="115"/>
    </location>
    <ligand>
        <name>substrate</name>
    </ligand>
</feature>
<dbReference type="KEGG" id="cted:CTEST_09730"/>
<keyword evidence="8" id="KW-1185">Reference proteome</keyword>
<dbReference type="Gene3D" id="3.40.1650.10">
    <property type="entry name" value="RbsD-like domain"/>
    <property type="match status" value="1"/>
</dbReference>
<comment type="catalytic activity">
    <reaction evidence="1 6">
        <text>beta-D-ribopyranose = beta-D-ribofuranose</text>
        <dbReference type="Rhea" id="RHEA:25432"/>
        <dbReference type="ChEBI" id="CHEBI:27476"/>
        <dbReference type="ChEBI" id="CHEBI:47002"/>
        <dbReference type="EC" id="5.4.99.62"/>
    </reaction>
</comment>
<sequence>MRRHGILNSELARLINRLGHTDTWAVADCGLPIPASVPVVDLAVVFGVPRFAEVVDAVLAEVVVESGTIADSTPAVVREMLIDVPLVETPHDELKALLSGCSFVIRTGETTPYANVIFRSGVPF</sequence>
<evidence type="ECO:0000256" key="6">
    <source>
        <dbReference type="HAMAP-Rule" id="MF_01661"/>
    </source>
</evidence>
<dbReference type="InterPro" id="IPR023750">
    <property type="entry name" value="RbsD-like_sf"/>
</dbReference>
<feature type="binding site" evidence="6">
    <location>
        <position position="28"/>
    </location>
    <ligand>
        <name>substrate</name>
    </ligand>
</feature>
<protein>
    <recommendedName>
        <fullName evidence="2 6">D-ribose pyranase</fullName>
        <ecNumber evidence="2 6">5.4.99.62</ecNumber>
    </recommendedName>
</protein>
<comment type="function">
    <text evidence="6">Catalyzes the interconversion of beta-pyran and beta-furan forms of D-ribose.</text>
</comment>
<dbReference type="STRING" id="136857.CTEST_09730"/>
<dbReference type="HAMAP" id="MF_01661">
    <property type="entry name" value="D_rib_pyranase"/>
    <property type="match status" value="1"/>
</dbReference>
<dbReference type="GO" id="GO:0019303">
    <property type="term" value="P:D-ribose catabolic process"/>
    <property type="evidence" value="ECO:0007669"/>
    <property type="project" value="UniProtKB-UniRule"/>
</dbReference>
<gene>
    <name evidence="6" type="primary">rbsD</name>
    <name evidence="7" type="ORF">CTEST_09730</name>
</gene>
<dbReference type="RefSeq" id="WP_047253558.1">
    <property type="nucleotide sequence ID" value="NZ_CP011545.1"/>
</dbReference>
<keyword evidence="4 6" id="KW-0413">Isomerase</keyword>
<accession>A0A0G3H7J3</accession>
<keyword evidence="5 6" id="KW-0119">Carbohydrate metabolism</keyword>
<dbReference type="InterPro" id="IPR023064">
    <property type="entry name" value="D-ribose_pyranase"/>
</dbReference>
<dbReference type="GO" id="GO:0062193">
    <property type="term" value="F:D-ribose pyranase activity"/>
    <property type="evidence" value="ECO:0007669"/>
    <property type="project" value="UniProtKB-EC"/>
</dbReference>
<name>A0A0G3H7J3_9CORY</name>
<comment type="pathway">
    <text evidence="6">Carbohydrate metabolism; D-ribose degradation; D-ribose 5-phosphate from beta-D-ribopyranose: step 1/2.</text>
</comment>
<evidence type="ECO:0000256" key="4">
    <source>
        <dbReference type="ARBA" id="ARBA00023235"/>
    </source>
</evidence>
<dbReference type="EC" id="5.4.99.62" evidence="2 6"/>
<evidence type="ECO:0000256" key="2">
    <source>
        <dbReference type="ARBA" id="ARBA00012862"/>
    </source>
</evidence>
<feature type="binding site" evidence="6">
    <location>
        <position position="91"/>
    </location>
    <ligand>
        <name>substrate</name>
    </ligand>
</feature>
<dbReference type="PATRIC" id="fig|136857.5.peg.1931"/>
<dbReference type="InterPro" id="IPR007721">
    <property type="entry name" value="RbsD_FucU"/>
</dbReference>
<evidence type="ECO:0000256" key="1">
    <source>
        <dbReference type="ARBA" id="ARBA00000223"/>
    </source>
</evidence>
<evidence type="ECO:0000256" key="5">
    <source>
        <dbReference type="ARBA" id="ARBA00023277"/>
    </source>
</evidence>
<evidence type="ECO:0000256" key="3">
    <source>
        <dbReference type="ARBA" id="ARBA00022490"/>
    </source>
</evidence>
<reference evidence="7 8" key="1">
    <citation type="journal article" date="2015" name="Genome Announc.">
        <title>Complete Genome Sequence of the Type Strain Corynebacterium testudinoris DSM 44614, Recovered from Necrotic Lesions in the Mouth of a Tortoise.</title>
        <authorList>
            <person name="Ruckert C."/>
            <person name="Kriete M."/>
            <person name="Jaenicke S."/>
            <person name="Winkler A."/>
            <person name="Tauch A."/>
        </authorList>
    </citation>
    <scope>NUCLEOTIDE SEQUENCE [LARGE SCALE GENOMIC DNA]</scope>
    <source>
        <strain evidence="7 8">DSM 44614</strain>
    </source>
</reference>
<dbReference type="GO" id="GO:0048029">
    <property type="term" value="F:monosaccharide binding"/>
    <property type="evidence" value="ECO:0007669"/>
    <property type="project" value="InterPro"/>
</dbReference>
<comment type="subunit">
    <text evidence="6">Homodecamer.</text>
</comment>
<dbReference type="Proteomes" id="UP000035540">
    <property type="component" value="Chromosome"/>
</dbReference>
<dbReference type="UniPathway" id="UPA00916">
    <property type="reaction ID" value="UER00888"/>
</dbReference>
<dbReference type="EMBL" id="CP011545">
    <property type="protein sequence ID" value="AKK09371.1"/>
    <property type="molecule type" value="Genomic_DNA"/>
</dbReference>
<dbReference type="AlphaFoldDB" id="A0A0G3H7J3"/>
<comment type="similarity">
    <text evidence="6">Belongs to the RbsD / FucU family. RbsD subfamily.</text>
</comment>
<evidence type="ECO:0000313" key="8">
    <source>
        <dbReference type="Proteomes" id="UP000035540"/>
    </source>
</evidence>
<reference evidence="8" key="2">
    <citation type="submission" date="2015-05" db="EMBL/GenBank/DDBJ databases">
        <title>Complete genome sequence of Corynebacterium testudinoris DSM 44614, recovered from necrotic lesions in the mouth of a tortoise.</title>
        <authorList>
            <person name="Ruckert C."/>
            <person name="Albersmeier A."/>
            <person name="Winkler A."/>
            <person name="Tauch A."/>
        </authorList>
    </citation>
    <scope>NUCLEOTIDE SEQUENCE [LARGE SCALE GENOMIC DNA]</scope>
    <source>
        <strain evidence="8">DSM 44614</strain>
    </source>
</reference>
<keyword evidence="3 6" id="KW-0963">Cytoplasm</keyword>
<dbReference type="NCBIfam" id="NF008761">
    <property type="entry name" value="PRK11797.1"/>
    <property type="match status" value="1"/>
</dbReference>
<evidence type="ECO:0000313" key="7">
    <source>
        <dbReference type="EMBL" id="AKK09371.1"/>
    </source>
</evidence>
<feature type="active site" description="Proton donor" evidence="6">
    <location>
        <position position="20"/>
    </location>
</feature>
<dbReference type="OrthoDB" id="9805009at2"/>